<evidence type="ECO:0000256" key="3">
    <source>
        <dbReference type="ARBA" id="ARBA00022452"/>
    </source>
</evidence>
<keyword evidence="5 9" id="KW-0798">TonB box</keyword>
<proteinExistence type="inferred from homology"/>
<name>A0AAV3U788_9ALTE</name>
<dbReference type="InterPro" id="IPR036942">
    <property type="entry name" value="Beta-barrel_TonB_sf"/>
</dbReference>
<dbReference type="AlphaFoldDB" id="A0AAV3U788"/>
<gene>
    <name evidence="13" type="ORF">GCM10025791_38340</name>
</gene>
<dbReference type="Gene3D" id="2.170.130.10">
    <property type="entry name" value="TonB-dependent receptor, plug domain"/>
    <property type="match status" value="1"/>
</dbReference>
<evidence type="ECO:0000256" key="5">
    <source>
        <dbReference type="ARBA" id="ARBA00023077"/>
    </source>
</evidence>
<evidence type="ECO:0000256" key="7">
    <source>
        <dbReference type="ARBA" id="ARBA00023237"/>
    </source>
</evidence>
<keyword evidence="7 8" id="KW-0998">Cell outer membrane</keyword>
<evidence type="ECO:0000256" key="1">
    <source>
        <dbReference type="ARBA" id="ARBA00004571"/>
    </source>
</evidence>
<dbReference type="InterPro" id="IPR012910">
    <property type="entry name" value="Plug_dom"/>
</dbReference>
<protein>
    <submittedName>
        <fullName evidence="13">TonB-dependent receptor</fullName>
    </submittedName>
</protein>
<keyword evidence="13" id="KW-0675">Receptor</keyword>
<comment type="caution">
    <text evidence="13">The sequence shown here is derived from an EMBL/GenBank/DDBJ whole genome shotgun (WGS) entry which is preliminary data.</text>
</comment>
<organism evidence="13 14">
    <name type="scientific">Halioxenophilus aromaticivorans</name>
    <dbReference type="NCBI Taxonomy" id="1306992"/>
    <lineage>
        <taxon>Bacteria</taxon>
        <taxon>Pseudomonadati</taxon>
        <taxon>Pseudomonadota</taxon>
        <taxon>Gammaproteobacteria</taxon>
        <taxon>Alteromonadales</taxon>
        <taxon>Alteromonadaceae</taxon>
        <taxon>Halioxenophilus</taxon>
    </lineage>
</organism>
<evidence type="ECO:0000256" key="8">
    <source>
        <dbReference type="PROSITE-ProRule" id="PRU01360"/>
    </source>
</evidence>
<dbReference type="InterPro" id="IPR037066">
    <property type="entry name" value="Plug_dom_sf"/>
</dbReference>
<dbReference type="Pfam" id="PF00593">
    <property type="entry name" value="TonB_dep_Rec_b-barrel"/>
    <property type="match status" value="1"/>
</dbReference>
<dbReference type="SUPFAM" id="SSF56935">
    <property type="entry name" value="Porins"/>
    <property type="match status" value="1"/>
</dbReference>
<accession>A0AAV3U788</accession>
<feature type="chain" id="PRO_5043562336" evidence="10">
    <location>
        <begin position="32"/>
        <end position="840"/>
    </location>
</feature>
<dbReference type="PANTHER" id="PTHR30069">
    <property type="entry name" value="TONB-DEPENDENT OUTER MEMBRANE RECEPTOR"/>
    <property type="match status" value="1"/>
</dbReference>
<dbReference type="GO" id="GO:0044718">
    <property type="term" value="P:siderophore transmembrane transport"/>
    <property type="evidence" value="ECO:0007669"/>
    <property type="project" value="TreeGrafter"/>
</dbReference>
<evidence type="ECO:0000256" key="6">
    <source>
        <dbReference type="ARBA" id="ARBA00023136"/>
    </source>
</evidence>
<keyword evidence="4 8" id="KW-0812">Transmembrane</keyword>
<evidence type="ECO:0000256" key="9">
    <source>
        <dbReference type="RuleBase" id="RU003357"/>
    </source>
</evidence>
<keyword evidence="6 8" id="KW-0472">Membrane</keyword>
<evidence type="ECO:0000259" key="11">
    <source>
        <dbReference type="Pfam" id="PF00593"/>
    </source>
</evidence>
<dbReference type="GO" id="GO:0009279">
    <property type="term" value="C:cell outer membrane"/>
    <property type="evidence" value="ECO:0007669"/>
    <property type="project" value="UniProtKB-SubCell"/>
</dbReference>
<feature type="domain" description="TonB-dependent receptor-like beta-barrel" evidence="11">
    <location>
        <begin position="276"/>
        <end position="794"/>
    </location>
</feature>
<keyword evidence="14" id="KW-1185">Reference proteome</keyword>
<dbReference type="RefSeq" id="WP_345426273.1">
    <property type="nucleotide sequence ID" value="NZ_AP031496.1"/>
</dbReference>
<dbReference type="Gene3D" id="2.40.170.20">
    <property type="entry name" value="TonB-dependent receptor, beta-barrel domain"/>
    <property type="match status" value="1"/>
</dbReference>
<evidence type="ECO:0000313" key="14">
    <source>
        <dbReference type="Proteomes" id="UP001409585"/>
    </source>
</evidence>
<evidence type="ECO:0000313" key="13">
    <source>
        <dbReference type="EMBL" id="GAA4954559.1"/>
    </source>
</evidence>
<dbReference type="PANTHER" id="PTHR30069:SF39">
    <property type="entry name" value="BLL6183 PROTEIN"/>
    <property type="match status" value="1"/>
</dbReference>
<sequence>MTHTNLPNRFFYKIPLSCAIALIVSSVNAQAKDDREAIEEVSVVAATPLQGLTADLSRLPYAVQRVIGQELEESAALSITDFANNQMSSFSINSAQNNPLQPDLQYRAFTVSPLLGLPQGLSVYSNGARLNEPLGDAVNWDLIATSAIAEMTVHGGANPVFGQNSLGGSLAIVTKNGFNYQGNSLSALAGSWDRKRASFESGGNNGEWGYYVNIDGFEEDGWRDLSESEATRWLGSVSWRNDDVSAANLTYQGGDSDLTGNGASPEGLLAIDREAVFTAPDTTANEMNMVTLDGYHFFNDNTQIAAVAYYRDIETKSFNGDASEFEECTFASGQEILLEEADELEDLFEDELGIDLDGICEGGNPNINDFDDLEEFIEDAAIAAGFDPEDFELENASEDLPPGAELSDEAINNISTRQQESYGFDVQWTGTGELSGMENSLVVGLGYFSGDADFESATELADLDPITRSTEGLGTGVFLEDQEVDVNATVETSSLYLANTLQINEQLALTLAGRFNRTEVVLRDQSGERPELNGDHRFSRFNPSVGINYAAGDGQFWYASYSESSRAPTPIELACNEGVFEVARQFAEARGDDPDDIDFECRLPNAFLADPPLKQVVAKSLEVGVRGGEDGLRYSAGAFFTQNTDDILFQSTGRATGLFANVDKTQRQGIEFSLSGQIQRAQWAVNYSWVDATFASDMMVLSPNHDFADEEGEIAVRDGDRIPGIADHQIKLWGQYRFTDAFNTSLEVVYNSSQVMRGDESNQLDEVDGYTVVNFNAQYTINNQIRLFARVDNVFDTEYENFGLIGEDPTEVIEDLDNDSARFYGAGTPRAAWLGVQVHF</sequence>
<dbReference type="EMBL" id="BAABLX010000062">
    <property type="protein sequence ID" value="GAA4954559.1"/>
    <property type="molecule type" value="Genomic_DNA"/>
</dbReference>
<keyword evidence="3 8" id="KW-1134">Transmembrane beta strand</keyword>
<reference evidence="14" key="1">
    <citation type="journal article" date="2019" name="Int. J. Syst. Evol. Microbiol.">
        <title>The Global Catalogue of Microorganisms (GCM) 10K type strain sequencing project: providing services to taxonomists for standard genome sequencing and annotation.</title>
        <authorList>
            <consortium name="The Broad Institute Genomics Platform"/>
            <consortium name="The Broad Institute Genome Sequencing Center for Infectious Disease"/>
            <person name="Wu L."/>
            <person name="Ma J."/>
        </authorList>
    </citation>
    <scope>NUCLEOTIDE SEQUENCE [LARGE SCALE GENOMIC DNA]</scope>
    <source>
        <strain evidence="14">JCM 19134</strain>
    </source>
</reference>
<feature type="signal peptide" evidence="10">
    <location>
        <begin position="1"/>
        <end position="31"/>
    </location>
</feature>
<dbReference type="GO" id="GO:0015344">
    <property type="term" value="F:siderophore uptake transmembrane transporter activity"/>
    <property type="evidence" value="ECO:0007669"/>
    <property type="project" value="TreeGrafter"/>
</dbReference>
<comment type="similarity">
    <text evidence="8 9">Belongs to the TonB-dependent receptor family.</text>
</comment>
<keyword evidence="10" id="KW-0732">Signal</keyword>
<keyword evidence="2 8" id="KW-0813">Transport</keyword>
<evidence type="ECO:0000256" key="10">
    <source>
        <dbReference type="SAM" id="SignalP"/>
    </source>
</evidence>
<dbReference type="Proteomes" id="UP001409585">
    <property type="component" value="Unassembled WGS sequence"/>
</dbReference>
<evidence type="ECO:0000256" key="4">
    <source>
        <dbReference type="ARBA" id="ARBA00022692"/>
    </source>
</evidence>
<dbReference type="InterPro" id="IPR000531">
    <property type="entry name" value="Beta-barrel_TonB"/>
</dbReference>
<evidence type="ECO:0000256" key="2">
    <source>
        <dbReference type="ARBA" id="ARBA00022448"/>
    </source>
</evidence>
<dbReference type="Pfam" id="PF07715">
    <property type="entry name" value="Plug"/>
    <property type="match status" value="1"/>
</dbReference>
<evidence type="ECO:0000259" key="12">
    <source>
        <dbReference type="Pfam" id="PF07715"/>
    </source>
</evidence>
<dbReference type="InterPro" id="IPR039426">
    <property type="entry name" value="TonB-dep_rcpt-like"/>
</dbReference>
<dbReference type="PROSITE" id="PS52016">
    <property type="entry name" value="TONB_DEPENDENT_REC_3"/>
    <property type="match status" value="1"/>
</dbReference>
<comment type="subcellular location">
    <subcellularLocation>
        <location evidence="1 8">Cell outer membrane</location>
        <topology evidence="1 8">Multi-pass membrane protein</topology>
    </subcellularLocation>
</comment>
<feature type="domain" description="TonB-dependent receptor plug" evidence="12">
    <location>
        <begin position="56"/>
        <end position="168"/>
    </location>
</feature>